<evidence type="ECO:0000256" key="1">
    <source>
        <dbReference type="ARBA" id="ARBA00010790"/>
    </source>
</evidence>
<evidence type="ECO:0000256" key="3">
    <source>
        <dbReference type="ARBA" id="ARBA00022827"/>
    </source>
</evidence>
<dbReference type="InterPro" id="IPR017896">
    <property type="entry name" value="4Fe4S_Fe-S-bd"/>
</dbReference>
<dbReference type="SUPFAM" id="SSF51905">
    <property type="entry name" value="FAD/NAD(P)-binding domain"/>
    <property type="match status" value="1"/>
</dbReference>
<dbReference type="Proteomes" id="UP001065373">
    <property type="component" value="Chromosome"/>
</dbReference>
<dbReference type="Pfam" id="PF00732">
    <property type="entry name" value="GMC_oxred_N"/>
    <property type="match status" value="1"/>
</dbReference>
<dbReference type="GO" id="GO:0016614">
    <property type="term" value="F:oxidoreductase activity, acting on CH-OH group of donors"/>
    <property type="evidence" value="ECO:0007669"/>
    <property type="project" value="InterPro"/>
</dbReference>
<evidence type="ECO:0000259" key="5">
    <source>
        <dbReference type="PROSITE" id="PS51379"/>
    </source>
</evidence>
<evidence type="ECO:0000256" key="4">
    <source>
        <dbReference type="ARBA" id="ARBA00023002"/>
    </source>
</evidence>
<dbReference type="InterPro" id="IPR036188">
    <property type="entry name" value="FAD/NAD-bd_sf"/>
</dbReference>
<dbReference type="Pfam" id="PF05199">
    <property type="entry name" value="GMC_oxred_C"/>
    <property type="match status" value="1"/>
</dbReference>
<keyword evidence="2" id="KW-0285">Flavoprotein</keyword>
<dbReference type="AlphaFoldDB" id="A0A9E7RSZ9"/>
<dbReference type="GeneID" id="58978855"/>
<comment type="similarity">
    <text evidence="1">Belongs to the GMC oxidoreductase family.</text>
</comment>
<dbReference type="GO" id="GO:0050660">
    <property type="term" value="F:flavin adenine dinucleotide binding"/>
    <property type="evidence" value="ECO:0007669"/>
    <property type="project" value="InterPro"/>
</dbReference>
<dbReference type="InterPro" id="IPR000172">
    <property type="entry name" value="GMC_OxRdtase_N"/>
</dbReference>
<dbReference type="GeneID" id="75106848"/>
<keyword evidence="4" id="KW-0560">Oxidoreductase</keyword>
<sequence>MVLIVGSGAAGATAARELAFRGFDVTVIERGPCIEDRDAFRCYDESTGTPDLLSTSCVGGSTLVAAGNAVRVLEDRLKDYGVDISRDLDALEGELGVSELPETHIGRGTRLIMDAAESMGIRVRRMPKFIRPSECKPCGKCSFGCPRSAKWSAREFIVEAVEHGAELVTGTEVTGIIVEDGAVRGVTTSGGSFYDERVILAAGAIETPRLLMGAGIGAGKTFFMDTFITVGGLLDDVGFCDELQMAALIEMEDFILSPHFSTLLFPGEMKRSVLGLMVKIADEASGRVEPDRVVKHHTEADVKHLSEGAALAGSVLVAAGVRPDTLRSTHPRGAHPGGTAPIGRVVDENLETSLQGLFVADASVLPEAPGAPPILTIMALARRLARHISSD</sequence>
<evidence type="ECO:0000256" key="2">
    <source>
        <dbReference type="ARBA" id="ARBA00022630"/>
    </source>
</evidence>
<dbReference type="KEGG" id="mwo:MWSIV6_1229"/>
<dbReference type="EMBL" id="CP104550">
    <property type="protein sequence ID" value="UXH31155.1"/>
    <property type="molecule type" value="Genomic_DNA"/>
</dbReference>
<dbReference type="Gene3D" id="3.50.50.60">
    <property type="entry name" value="FAD/NAD(P)-binding domain"/>
    <property type="match status" value="3"/>
</dbReference>
<dbReference type="PANTHER" id="PTHR46056:SF12">
    <property type="entry name" value="LONG-CHAIN-ALCOHOL OXIDASE"/>
    <property type="match status" value="1"/>
</dbReference>
<accession>A0A9E7RSZ9</accession>
<evidence type="ECO:0000313" key="6">
    <source>
        <dbReference type="EMBL" id="UXH31155.1"/>
    </source>
</evidence>
<dbReference type="PANTHER" id="PTHR46056">
    <property type="entry name" value="LONG-CHAIN-ALCOHOL OXIDASE"/>
    <property type="match status" value="1"/>
</dbReference>
<proteinExistence type="inferred from homology"/>
<protein>
    <submittedName>
        <fullName evidence="6">FAD-dependent oxidoreductase</fullName>
    </submittedName>
</protein>
<dbReference type="PRINTS" id="PR00368">
    <property type="entry name" value="FADPNR"/>
</dbReference>
<organism evidence="6">
    <name type="scientific">Methanothermobacter wolfeii</name>
    <name type="common">Methanobacterium wolfei</name>
    <dbReference type="NCBI Taxonomy" id="145261"/>
    <lineage>
        <taxon>Archaea</taxon>
        <taxon>Methanobacteriati</taxon>
        <taxon>Methanobacteriota</taxon>
        <taxon>Methanomada group</taxon>
        <taxon>Methanobacteria</taxon>
        <taxon>Methanobacteriales</taxon>
        <taxon>Methanobacteriaceae</taxon>
        <taxon>Methanothermobacter</taxon>
    </lineage>
</organism>
<keyword evidence="3" id="KW-0274">FAD</keyword>
<name>A0A9E7RSZ9_METWO</name>
<dbReference type="RefSeq" id="WP_074359173.1">
    <property type="nucleotide sequence ID" value="NZ_CP104550.1"/>
</dbReference>
<gene>
    <name evidence="6" type="ORF">N5910_06310</name>
</gene>
<feature type="domain" description="4Fe-4S ferredoxin-type" evidence="5">
    <location>
        <begin position="126"/>
        <end position="155"/>
    </location>
</feature>
<dbReference type="InterPro" id="IPR007867">
    <property type="entry name" value="GMC_OxRtase_C"/>
</dbReference>
<reference evidence="6" key="1">
    <citation type="submission" date="2022-09" db="EMBL/GenBank/DDBJ databases">
        <title>Characterization of three MwoI isoschizomers from sequenced genome and metagenomes.</title>
        <authorList>
            <person name="Fomenkov A."/>
            <person name="Xu S.Y."/>
            <person name="Roberts R.J."/>
        </authorList>
    </citation>
    <scope>NUCLEOTIDE SEQUENCE</scope>
    <source>
        <strain evidence="6">DSM 2970</strain>
    </source>
</reference>
<dbReference type="PROSITE" id="PS51379">
    <property type="entry name" value="4FE4S_FER_2"/>
    <property type="match status" value="1"/>
</dbReference>